<dbReference type="GO" id="GO:0003993">
    <property type="term" value="F:acid phosphatase activity"/>
    <property type="evidence" value="ECO:0007669"/>
    <property type="project" value="InterPro"/>
</dbReference>
<feature type="domain" description="Peptidoglycan binding-like" evidence="1">
    <location>
        <begin position="49"/>
        <end position="93"/>
    </location>
</feature>
<dbReference type="EMBL" id="MHRI01000028">
    <property type="protein sequence ID" value="OHA20568.1"/>
    <property type="molecule type" value="Genomic_DNA"/>
</dbReference>
<dbReference type="SUPFAM" id="SSF49363">
    <property type="entry name" value="Purple acid phosphatase, N-terminal domain"/>
    <property type="match status" value="1"/>
</dbReference>
<dbReference type="SUPFAM" id="SSF47090">
    <property type="entry name" value="PGBD-like"/>
    <property type="match status" value="1"/>
</dbReference>
<dbReference type="Gene3D" id="1.10.101.10">
    <property type="entry name" value="PGBD-like superfamily/PGBD"/>
    <property type="match status" value="1"/>
</dbReference>
<dbReference type="InterPro" id="IPR015914">
    <property type="entry name" value="PAPs_N"/>
</dbReference>
<feature type="domain" description="Purple acid phosphatase N-terminal" evidence="2">
    <location>
        <begin position="140"/>
        <end position="238"/>
    </location>
</feature>
<dbReference type="InterPro" id="IPR036366">
    <property type="entry name" value="PGBDSf"/>
</dbReference>
<dbReference type="AlphaFoldDB" id="A0A1G2M9N7"/>
<dbReference type="Pfam" id="PF16656">
    <property type="entry name" value="Pur_ac_phosph_N"/>
    <property type="match status" value="1"/>
</dbReference>
<organism evidence="3 4">
    <name type="scientific">Candidatus Taylorbacteria bacterium RIFCSPHIGHO2_01_FULL_51_15</name>
    <dbReference type="NCBI Taxonomy" id="1802304"/>
    <lineage>
        <taxon>Bacteria</taxon>
        <taxon>Candidatus Tayloriibacteriota</taxon>
    </lineage>
</organism>
<evidence type="ECO:0000259" key="2">
    <source>
        <dbReference type="Pfam" id="PF16656"/>
    </source>
</evidence>
<reference evidence="3 4" key="1">
    <citation type="journal article" date="2016" name="Nat. Commun.">
        <title>Thousands of microbial genomes shed light on interconnected biogeochemical processes in an aquifer system.</title>
        <authorList>
            <person name="Anantharaman K."/>
            <person name="Brown C.T."/>
            <person name="Hug L.A."/>
            <person name="Sharon I."/>
            <person name="Castelle C.J."/>
            <person name="Probst A.J."/>
            <person name="Thomas B.C."/>
            <person name="Singh A."/>
            <person name="Wilkins M.J."/>
            <person name="Karaoz U."/>
            <person name="Brodie E.L."/>
            <person name="Williams K.H."/>
            <person name="Hubbard S.S."/>
            <person name="Banfield J.F."/>
        </authorList>
    </citation>
    <scope>NUCLEOTIDE SEQUENCE [LARGE SCALE GENOMIC DNA]</scope>
</reference>
<protein>
    <recommendedName>
        <fullName evidence="5">Peptidoglycan binding-like domain-containing protein</fullName>
    </recommendedName>
</protein>
<comment type="caution">
    <text evidence="3">The sequence shown here is derived from an EMBL/GenBank/DDBJ whole genome shotgun (WGS) entry which is preliminary data.</text>
</comment>
<evidence type="ECO:0008006" key="5">
    <source>
        <dbReference type="Google" id="ProtNLM"/>
    </source>
</evidence>
<proteinExistence type="predicted"/>
<dbReference type="Gene3D" id="2.60.40.380">
    <property type="entry name" value="Purple acid phosphatase-like, N-terminal"/>
    <property type="match status" value="1"/>
</dbReference>
<evidence type="ECO:0000313" key="4">
    <source>
        <dbReference type="Proteomes" id="UP000178121"/>
    </source>
</evidence>
<accession>A0A1G2M9N7</accession>
<dbReference type="Pfam" id="PF01471">
    <property type="entry name" value="PG_binding_1"/>
    <property type="match status" value="1"/>
</dbReference>
<dbReference type="InterPro" id="IPR036365">
    <property type="entry name" value="PGBD-like_sf"/>
</dbReference>
<dbReference type="Proteomes" id="UP000178121">
    <property type="component" value="Unassembled WGS sequence"/>
</dbReference>
<name>A0A1G2M9N7_9BACT</name>
<gene>
    <name evidence="3" type="ORF">A2849_03090</name>
</gene>
<dbReference type="GO" id="GO:0046872">
    <property type="term" value="F:metal ion binding"/>
    <property type="evidence" value="ECO:0007669"/>
    <property type="project" value="InterPro"/>
</dbReference>
<evidence type="ECO:0000313" key="3">
    <source>
        <dbReference type="EMBL" id="OHA20568.1"/>
    </source>
</evidence>
<dbReference type="InterPro" id="IPR008963">
    <property type="entry name" value="Purple_acid_Pase-like_N"/>
</dbReference>
<sequence>MNKTTNLGGNTSRLGLLSIVAVMALLAVFSLGIQNAFAVITSQLDFGDRGPEVTELQAYLATSASIYPEGLVTGYFGQLTKAAVERFQTAQGIISQGTPATTGYGRVGPLTQAAINTKLPGGGSPGPSGDVYAPIIMSVNVSTDNDGASITWTASEASMGKVYYSTSPINVSNTFDSTGVFSGEPVVGGTLAQYDGLARVTHTVNINNLTSNTTYFYLVVVFDSLKNASISLPASFRTTQ</sequence>
<evidence type="ECO:0000259" key="1">
    <source>
        <dbReference type="Pfam" id="PF01471"/>
    </source>
</evidence>
<dbReference type="InterPro" id="IPR002477">
    <property type="entry name" value="Peptidoglycan-bd-like"/>
</dbReference>